<dbReference type="Proteomes" id="UP000248961">
    <property type="component" value="Unassembled WGS sequence"/>
</dbReference>
<accession>A0A395HWH9</accession>
<dbReference type="STRING" id="1450537.A0A395HWH9"/>
<dbReference type="EMBL" id="KZ824286">
    <property type="protein sequence ID" value="RAL11785.1"/>
    <property type="molecule type" value="Genomic_DNA"/>
</dbReference>
<dbReference type="RefSeq" id="XP_025550939.1">
    <property type="nucleotide sequence ID" value="XM_025701104.1"/>
</dbReference>
<dbReference type="Gene3D" id="3.40.50.1820">
    <property type="entry name" value="alpha/beta hydrolase"/>
    <property type="match status" value="1"/>
</dbReference>
<dbReference type="VEuPathDB" id="FungiDB:BO97DRAFT_85983"/>
<dbReference type="PANTHER" id="PTHR48081">
    <property type="entry name" value="AB HYDROLASE SUPERFAMILY PROTEIN C4A8.06C"/>
    <property type="match status" value="1"/>
</dbReference>
<protein>
    <submittedName>
        <fullName evidence="3">Alpha/beta hydrolase fold protein</fullName>
    </submittedName>
</protein>
<dbReference type="InterPro" id="IPR050300">
    <property type="entry name" value="GDXG_lipolytic_enzyme"/>
</dbReference>
<reference evidence="3 4" key="1">
    <citation type="submission" date="2018-02" db="EMBL/GenBank/DDBJ databases">
        <title>The genomes of Aspergillus section Nigri reveals drivers in fungal speciation.</title>
        <authorList>
            <consortium name="DOE Joint Genome Institute"/>
            <person name="Vesth T.C."/>
            <person name="Nybo J."/>
            <person name="Theobald S."/>
            <person name="Brandl J."/>
            <person name="Frisvad J.C."/>
            <person name="Nielsen K.F."/>
            <person name="Lyhne E.K."/>
            <person name="Kogle M.E."/>
            <person name="Kuo A."/>
            <person name="Riley R."/>
            <person name="Clum A."/>
            <person name="Nolan M."/>
            <person name="Lipzen A."/>
            <person name="Salamov A."/>
            <person name="Henrissat B."/>
            <person name="Wiebenga A."/>
            <person name="De vries R.P."/>
            <person name="Grigoriev I.V."/>
            <person name="Mortensen U.H."/>
            <person name="Andersen M.R."/>
            <person name="Baker S.E."/>
        </authorList>
    </citation>
    <scope>NUCLEOTIDE SEQUENCE [LARGE SCALE GENOMIC DNA]</scope>
    <source>
        <strain evidence="3 4">CBS 101889</strain>
    </source>
</reference>
<proteinExistence type="predicted"/>
<dbReference type="AlphaFoldDB" id="A0A395HWH9"/>
<dbReference type="Pfam" id="PF07859">
    <property type="entry name" value="Abhydrolase_3"/>
    <property type="match status" value="1"/>
</dbReference>
<evidence type="ECO:0000256" key="1">
    <source>
        <dbReference type="ARBA" id="ARBA00022801"/>
    </source>
</evidence>
<dbReference type="SUPFAM" id="SSF53474">
    <property type="entry name" value="alpha/beta-Hydrolases"/>
    <property type="match status" value="1"/>
</dbReference>
<sequence>MTTTPTPVDLLEETILTATKLTALPKVRLSLLHRVYCFLWLWGTKLLASLYFTYQRLRDPPAASTRPTLTTRLPSRPTLETRIFYPPTYNPRSPTQLPTYFNIHGGGFALCTAAVDDAFCRAWSTRTGMLVISLDYRKIPLHAFPTATHDVAAQIHDLLAHRDDLPIDRARLAIGGFSAGGNLALSVAQLPALKRRFRAAVIYYPIVDFSHPPTHKMATRPYADYRVDHLGSAGWWLDWGYVCPGQDRRDPLLSPWYAHPDDLPPCVYMVAAEYDMLRLEAQEMIHRLAGWEDRIDKEEPFERGGYKWTLARGCRHGFTHGMPKGKRSRRVEVREQIYEEAAGWLGRCGVLG</sequence>
<dbReference type="PANTHER" id="PTHR48081:SF8">
    <property type="entry name" value="ALPHA_BETA HYDROLASE FOLD-3 DOMAIN-CONTAINING PROTEIN-RELATED"/>
    <property type="match status" value="1"/>
</dbReference>
<dbReference type="GeneID" id="37205393"/>
<dbReference type="InterPro" id="IPR029058">
    <property type="entry name" value="AB_hydrolase_fold"/>
</dbReference>
<evidence type="ECO:0000313" key="4">
    <source>
        <dbReference type="Proteomes" id="UP000248961"/>
    </source>
</evidence>
<evidence type="ECO:0000313" key="3">
    <source>
        <dbReference type="EMBL" id="RAL11785.1"/>
    </source>
</evidence>
<dbReference type="InterPro" id="IPR013094">
    <property type="entry name" value="AB_hydrolase_3"/>
</dbReference>
<gene>
    <name evidence="3" type="ORF">BO97DRAFT_85983</name>
</gene>
<dbReference type="OrthoDB" id="408631at2759"/>
<evidence type="ECO:0000259" key="2">
    <source>
        <dbReference type="Pfam" id="PF07859"/>
    </source>
</evidence>
<organism evidence="3 4">
    <name type="scientific">Aspergillus homomorphus (strain CBS 101889)</name>
    <dbReference type="NCBI Taxonomy" id="1450537"/>
    <lineage>
        <taxon>Eukaryota</taxon>
        <taxon>Fungi</taxon>
        <taxon>Dikarya</taxon>
        <taxon>Ascomycota</taxon>
        <taxon>Pezizomycotina</taxon>
        <taxon>Eurotiomycetes</taxon>
        <taxon>Eurotiomycetidae</taxon>
        <taxon>Eurotiales</taxon>
        <taxon>Aspergillaceae</taxon>
        <taxon>Aspergillus</taxon>
        <taxon>Aspergillus subgen. Circumdati</taxon>
    </lineage>
</organism>
<keyword evidence="4" id="KW-1185">Reference proteome</keyword>
<keyword evidence="1 3" id="KW-0378">Hydrolase</keyword>
<name>A0A395HWH9_ASPHC</name>
<dbReference type="GO" id="GO:0016787">
    <property type="term" value="F:hydrolase activity"/>
    <property type="evidence" value="ECO:0007669"/>
    <property type="project" value="UniProtKB-KW"/>
</dbReference>
<feature type="domain" description="Alpha/beta hydrolase fold-3" evidence="2">
    <location>
        <begin position="101"/>
        <end position="293"/>
    </location>
</feature>